<sequence>MAGTGVALLTLLTACPRPYPPYVPPVTLNFQFPATPVTPDLRLAAFYFEQDSPEVTAKAKLLGTGYLSTYNTTTLSTGTISMDGSALNALKTNAKCVLPFKGGETTGMQNVVVTPDTVKTCNVYFSLFRDTNGNSLPETTEELHRTHDLYSYASSAFTYSFTSPDSRSAETGSRVAGWSVVRHEVLQPSDTPNRFVVTMNSVPAADEAIAIRLHPDSDRLTSMGANGGLK</sequence>
<dbReference type="Proteomes" id="UP001595803">
    <property type="component" value="Unassembled WGS sequence"/>
</dbReference>
<evidence type="ECO:0000313" key="2">
    <source>
        <dbReference type="Proteomes" id="UP001595803"/>
    </source>
</evidence>
<dbReference type="EMBL" id="JBHRZG010000001">
    <property type="protein sequence ID" value="MFC3831440.1"/>
    <property type="molecule type" value="Genomic_DNA"/>
</dbReference>
<evidence type="ECO:0008006" key="3">
    <source>
        <dbReference type="Google" id="ProtNLM"/>
    </source>
</evidence>
<proteinExistence type="predicted"/>
<reference evidence="2" key="1">
    <citation type="journal article" date="2019" name="Int. J. Syst. Evol. Microbiol.">
        <title>The Global Catalogue of Microorganisms (GCM) 10K type strain sequencing project: providing services to taxonomists for standard genome sequencing and annotation.</title>
        <authorList>
            <consortium name="The Broad Institute Genomics Platform"/>
            <consortium name="The Broad Institute Genome Sequencing Center for Infectious Disease"/>
            <person name="Wu L."/>
            <person name="Ma J."/>
        </authorList>
    </citation>
    <scope>NUCLEOTIDE SEQUENCE [LARGE SCALE GENOMIC DNA]</scope>
    <source>
        <strain evidence="2">CCTCC AB 2017081</strain>
    </source>
</reference>
<organism evidence="1 2">
    <name type="scientific">Deinococcus rufus</name>
    <dbReference type="NCBI Taxonomy" id="2136097"/>
    <lineage>
        <taxon>Bacteria</taxon>
        <taxon>Thermotogati</taxon>
        <taxon>Deinococcota</taxon>
        <taxon>Deinococci</taxon>
        <taxon>Deinococcales</taxon>
        <taxon>Deinococcaceae</taxon>
        <taxon>Deinococcus</taxon>
    </lineage>
</organism>
<gene>
    <name evidence="1" type="ORF">ACFOSB_01010</name>
</gene>
<comment type="caution">
    <text evidence="1">The sequence shown here is derived from an EMBL/GenBank/DDBJ whole genome shotgun (WGS) entry which is preliminary data.</text>
</comment>
<name>A0ABV7Z356_9DEIO</name>
<accession>A0ABV7Z356</accession>
<keyword evidence="2" id="KW-1185">Reference proteome</keyword>
<protein>
    <recommendedName>
        <fullName evidence="3">Lipoprotein</fullName>
    </recommendedName>
</protein>
<evidence type="ECO:0000313" key="1">
    <source>
        <dbReference type="EMBL" id="MFC3831440.1"/>
    </source>
</evidence>